<name>A0A392T198_9FABA</name>
<feature type="non-terminal residue" evidence="1">
    <location>
        <position position="45"/>
    </location>
</feature>
<accession>A0A392T198</accession>
<keyword evidence="2" id="KW-1185">Reference proteome</keyword>
<evidence type="ECO:0000313" key="1">
    <source>
        <dbReference type="EMBL" id="MCI54779.1"/>
    </source>
</evidence>
<evidence type="ECO:0000313" key="2">
    <source>
        <dbReference type="Proteomes" id="UP000265520"/>
    </source>
</evidence>
<comment type="caution">
    <text evidence="1">The sequence shown here is derived from an EMBL/GenBank/DDBJ whole genome shotgun (WGS) entry which is preliminary data.</text>
</comment>
<dbReference type="EMBL" id="LXQA010485147">
    <property type="protein sequence ID" value="MCI54779.1"/>
    <property type="molecule type" value="Genomic_DNA"/>
</dbReference>
<dbReference type="AlphaFoldDB" id="A0A392T198"/>
<protein>
    <submittedName>
        <fullName evidence="1">Uncharacterized protein</fullName>
    </submittedName>
</protein>
<reference evidence="1 2" key="1">
    <citation type="journal article" date="2018" name="Front. Plant Sci.">
        <title>Red Clover (Trifolium pratense) and Zigzag Clover (T. medium) - A Picture of Genomic Similarities and Differences.</title>
        <authorList>
            <person name="Dluhosova J."/>
            <person name="Istvanek J."/>
            <person name="Nedelnik J."/>
            <person name="Repkova J."/>
        </authorList>
    </citation>
    <scope>NUCLEOTIDE SEQUENCE [LARGE SCALE GENOMIC DNA]</scope>
    <source>
        <strain evidence="2">cv. 10/8</strain>
        <tissue evidence="1">Leaf</tissue>
    </source>
</reference>
<proteinExistence type="predicted"/>
<sequence>MNVSMVKVQLVELVIFDDWCDFLVLKGKGNCKNVSTPTLKSVFER</sequence>
<organism evidence="1 2">
    <name type="scientific">Trifolium medium</name>
    <dbReference type="NCBI Taxonomy" id="97028"/>
    <lineage>
        <taxon>Eukaryota</taxon>
        <taxon>Viridiplantae</taxon>
        <taxon>Streptophyta</taxon>
        <taxon>Embryophyta</taxon>
        <taxon>Tracheophyta</taxon>
        <taxon>Spermatophyta</taxon>
        <taxon>Magnoliopsida</taxon>
        <taxon>eudicotyledons</taxon>
        <taxon>Gunneridae</taxon>
        <taxon>Pentapetalae</taxon>
        <taxon>rosids</taxon>
        <taxon>fabids</taxon>
        <taxon>Fabales</taxon>
        <taxon>Fabaceae</taxon>
        <taxon>Papilionoideae</taxon>
        <taxon>50 kb inversion clade</taxon>
        <taxon>NPAAA clade</taxon>
        <taxon>Hologalegina</taxon>
        <taxon>IRL clade</taxon>
        <taxon>Trifolieae</taxon>
        <taxon>Trifolium</taxon>
    </lineage>
</organism>
<dbReference type="Proteomes" id="UP000265520">
    <property type="component" value="Unassembled WGS sequence"/>
</dbReference>